<proteinExistence type="predicted"/>
<dbReference type="EMBL" id="JBBKXX010000002">
    <property type="protein sequence ID" value="MFD3408565.1"/>
    <property type="molecule type" value="Genomic_DNA"/>
</dbReference>
<dbReference type="Pfam" id="PF07661">
    <property type="entry name" value="MORN_2"/>
    <property type="match status" value="2"/>
</dbReference>
<sequence length="213" mass="25414">MENITSIMIRGKIEMEENFENNVRVGERKIWHLNGILASKESFVNDSLDGKLERYYLTGQLKKVEFYQKGKPYNVHRRYNDTTNFDGFKYEWIENFDKIKDSLKNEYKRLTISLEQIYNSDGENIAHRSFDRLGRLQLEVIYNPNTKISTRVFYHKNGGTMSSISYEKREKGYDHFGHYQTYDEFGLPKDSWDYIDSGKRINEKIAPRIKKMN</sequence>
<reference evidence="1 2" key="1">
    <citation type="submission" date="2024-03" db="EMBL/GenBank/DDBJ databases">
        <title>Aquirufa genome sequencing.</title>
        <authorList>
            <person name="Pitt A."/>
            <person name="Hahn M.W."/>
        </authorList>
    </citation>
    <scope>NUCLEOTIDE SEQUENCE [LARGE SCALE GENOMIC DNA]</scope>
    <source>
        <strain evidence="1 2">HETE-83D</strain>
    </source>
</reference>
<dbReference type="Proteomes" id="UP001598019">
    <property type="component" value="Unassembled WGS sequence"/>
</dbReference>
<organism evidence="1 2">
    <name type="scientific">Aquirufa esocilacus</name>
    <dbReference type="NCBI Taxonomy" id="3096513"/>
    <lineage>
        <taxon>Bacteria</taxon>
        <taxon>Pseudomonadati</taxon>
        <taxon>Bacteroidota</taxon>
        <taxon>Cytophagia</taxon>
        <taxon>Cytophagales</taxon>
        <taxon>Flectobacillaceae</taxon>
        <taxon>Aquirufa</taxon>
    </lineage>
</organism>
<dbReference type="InterPro" id="IPR011652">
    <property type="entry name" value="MORN_2"/>
</dbReference>
<name>A0ABW6DLG9_9BACT</name>
<accession>A0ABW6DLG9</accession>
<dbReference type="RefSeq" id="WP_377980947.1">
    <property type="nucleotide sequence ID" value="NZ_JBBKXX010000002.1"/>
</dbReference>
<keyword evidence="2" id="KW-1185">Reference proteome</keyword>
<protein>
    <submittedName>
        <fullName evidence="1">Uncharacterized protein</fullName>
    </submittedName>
</protein>
<comment type="caution">
    <text evidence="1">The sequence shown here is derived from an EMBL/GenBank/DDBJ whole genome shotgun (WGS) entry which is preliminary data.</text>
</comment>
<evidence type="ECO:0000313" key="1">
    <source>
        <dbReference type="EMBL" id="MFD3408565.1"/>
    </source>
</evidence>
<dbReference type="SUPFAM" id="SSF82185">
    <property type="entry name" value="Histone H3 K4-specific methyltransferase SET7/9 N-terminal domain"/>
    <property type="match status" value="1"/>
</dbReference>
<evidence type="ECO:0000313" key="2">
    <source>
        <dbReference type="Proteomes" id="UP001598019"/>
    </source>
</evidence>
<dbReference type="Gene3D" id="3.90.930.1">
    <property type="match status" value="1"/>
</dbReference>
<gene>
    <name evidence="1" type="ORF">SKC37_07845</name>
</gene>